<evidence type="ECO:0000256" key="1">
    <source>
        <dbReference type="SAM" id="MobiDB-lite"/>
    </source>
</evidence>
<dbReference type="Proteomes" id="UP001153712">
    <property type="component" value="Chromosome 2"/>
</dbReference>
<dbReference type="AlphaFoldDB" id="A0A9N9TNS4"/>
<dbReference type="EMBL" id="OU900095">
    <property type="protein sequence ID" value="CAG9858306.1"/>
    <property type="molecule type" value="Genomic_DNA"/>
</dbReference>
<feature type="compositionally biased region" description="Polar residues" evidence="1">
    <location>
        <begin position="41"/>
        <end position="51"/>
    </location>
</feature>
<gene>
    <name evidence="2" type="ORF">PHYEVI_LOCUS4696</name>
</gene>
<proteinExistence type="predicted"/>
<keyword evidence="3" id="KW-1185">Reference proteome</keyword>
<name>A0A9N9TNS4_PHYSR</name>
<accession>A0A9N9TNS4</accession>
<reference evidence="2" key="1">
    <citation type="submission" date="2022-01" db="EMBL/GenBank/DDBJ databases">
        <authorList>
            <person name="King R."/>
        </authorList>
    </citation>
    <scope>NUCLEOTIDE SEQUENCE</scope>
</reference>
<organism evidence="2 3">
    <name type="scientific">Phyllotreta striolata</name>
    <name type="common">Striped flea beetle</name>
    <name type="synonym">Crioceris striolata</name>
    <dbReference type="NCBI Taxonomy" id="444603"/>
    <lineage>
        <taxon>Eukaryota</taxon>
        <taxon>Metazoa</taxon>
        <taxon>Ecdysozoa</taxon>
        <taxon>Arthropoda</taxon>
        <taxon>Hexapoda</taxon>
        <taxon>Insecta</taxon>
        <taxon>Pterygota</taxon>
        <taxon>Neoptera</taxon>
        <taxon>Endopterygota</taxon>
        <taxon>Coleoptera</taxon>
        <taxon>Polyphaga</taxon>
        <taxon>Cucujiformia</taxon>
        <taxon>Chrysomeloidea</taxon>
        <taxon>Chrysomelidae</taxon>
        <taxon>Galerucinae</taxon>
        <taxon>Alticini</taxon>
        <taxon>Phyllotreta</taxon>
    </lineage>
</organism>
<evidence type="ECO:0000313" key="3">
    <source>
        <dbReference type="Proteomes" id="UP001153712"/>
    </source>
</evidence>
<feature type="region of interest" description="Disordered" evidence="1">
    <location>
        <begin position="1"/>
        <end position="51"/>
    </location>
</feature>
<sequence length="104" mass="11063">MASGSESAKNPGGPSPAGEESSESDGETEPAKSFHRRLSTNRDINSSNRNVRTFAQEEVLINDRNFVGVCNSEAHLPMHVEPSGKFQFKSLVGVCSPGRGPGFG</sequence>
<evidence type="ECO:0000313" key="2">
    <source>
        <dbReference type="EMBL" id="CAG9858306.1"/>
    </source>
</evidence>
<protein>
    <submittedName>
        <fullName evidence="2">Uncharacterized protein</fullName>
    </submittedName>
</protein>